<dbReference type="InterPro" id="IPR026854">
    <property type="entry name" value="VPS13_N"/>
</dbReference>
<comment type="caution">
    <text evidence="5">The sequence shown here is derived from an EMBL/GenBank/DDBJ whole genome shotgun (WGS) entry which is preliminary data.</text>
</comment>
<keyword evidence="3" id="KW-0812">Transmembrane</keyword>
<dbReference type="InterPro" id="IPR036259">
    <property type="entry name" value="MFS_trans_sf"/>
</dbReference>
<feature type="transmembrane region" description="Helical" evidence="3">
    <location>
        <begin position="33"/>
        <end position="56"/>
    </location>
</feature>
<feature type="domain" description="Chorein N-terminal" evidence="4">
    <location>
        <begin position="188"/>
        <end position="364"/>
    </location>
</feature>
<evidence type="ECO:0000256" key="1">
    <source>
        <dbReference type="ARBA" id="ARBA00006545"/>
    </source>
</evidence>
<keyword evidence="3" id="KW-0472">Membrane</keyword>
<accession>A0A8K0FZ17</accession>
<dbReference type="Gene3D" id="1.20.1250.20">
    <property type="entry name" value="MFS general substrate transporter like domains"/>
    <property type="match status" value="1"/>
</dbReference>
<reference evidence="5" key="1">
    <citation type="submission" date="2019-08" db="EMBL/GenBank/DDBJ databases">
        <title>The genome of the North American firefly Photinus pyralis.</title>
        <authorList>
            <consortium name="Photinus pyralis genome working group"/>
            <person name="Fallon T.R."/>
            <person name="Sander Lower S.E."/>
            <person name="Weng J.-K."/>
        </authorList>
    </citation>
    <scope>NUCLEOTIDE SEQUENCE</scope>
    <source>
        <strain evidence="5">TRF0915ILg1</strain>
        <tissue evidence="5">Whole body</tissue>
    </source>
</reference>
<dbReference type="OrthoDB" id="428159at2759"/>
<keyword evidence="2" id="KW-0813">Transport</keyword>
<dbReference type="AlphaFoldDB" id="A0A8K0FZ17"/>
<keyword evidence="6" id="KW-1185">Reference proteome</keyword>
<dbReference type="Pfam" id="PF12624">
    <property type="entry name" value="VPS13_N"/>
    <property type="match status" value="1"/>
</dbReference>
<comment type="similarity">
    <text evidence="1">Belongs to the VPS13 family.</text>
</comment>
<dbReference type="PANTHER" id="PTHR16166">
    <property type="entry name" value="VACUOLAR PROTEIN SORTING-ASSOCIATED PROTEIN VPS13"/>
    <property type="match status" value="1"/>
</dbReference>
<dbReference type="GO" id="GO:0045053">
    <property type="term" value="P:protein retention in Golgi apparatus"/>
    <property type="evidence" value="ECO:0007669"/>
    <property type="project" value="TreeGrafter"/>
</dbReference>
<dbReference type="PROSITE" id="PS51257">
    <property type="entry name" value="PROKAR_LIPOPROTEIN"/>
    <property type="match status" value="1"/>
</dbReference>
<evidence type="ECO:0000313" key="5">
    <source>
        <dbReference type="EMBL" id="KAF2880111.1"/>
    </source>
</evidence>
<sequence length="535" mass="59098">MGRRWPLAVTIILAGVACLLALPIPYILPNSKWLVTAFAMIGKLSISSSNAVIPVFTAELYPTTIRNIGVGASNVTAGIALLLVPYLWTMAEMHGSVPMAVLGVCGIIGGLSVLFLPETGNAPLEVVKVLSENIGGRHALRDNPVYQPLKIKCRRSEPHCFCAEFKSIERHMILPPSSNTAAKFCRTLLNQLLGKYVVDLDTENLNVGIFSGHVQLTDLQLKSEALYELNLPIKVKIGTIGKIWLKIPWNYLWNEPVVINIEDIHIIAEPIVTFEKYDPEKDKRLLRALKRKILSELDTEKEYIGGPNYFSEHLLTNIVNNLQLNVTNVHIRYEDSVSADYPLACGLCIGNITAETTNRRTWRESTPNVSISDKIVAAQSHSDFLRNDKNKDELLKQLMKSLSSTVVIDRALQLESENNIVFVVANNINILVTFVARGKAPSTIEVLHPPSGKISANVFSVSGILDDIRHSILFCHTMTDRGKASAVFGKRKKLVFNTMKFSFLNAASKRSMLPAFISGLPSSTAMVEDSIEPTS</sequence>
<evidence type="ECO:0000256" key="3">
    <source>
        <dbReference type="SAM" id="Phobius"/>
    </source>
</evidence>
<evidence type="ECO:0000256" key="2">
    <source>
        <dbReference type="ARBA" id="ARBA00022448"/>
    </source>
</evidence>
<keyword evidence="3" id="KW-1133">Transmembrane helix</keyword>
<feature type="transmembrane region" description="Helical" evidence="3">
    <location>
        <begin position="68"/>
        <end position="89"/>
    </location>
</feature>
<protein>
    <recommendedName>
        <fullName evidence="4">Chorein N-terminal domain-containing protein</fullName>
    </recommendedName>
</protein>
<dbReference type="EMBL" id="VTPC01091026">
    <property type="protein sequence ID" value="KAF2880111.1"/>
    <property type="molecule type" value="Genomic_DNA"/>
</dbReference>
<organism evidence="5 6">
    <name type="scientific">Ignelater luminosus</name>
    <name type="common">Cucubano</name>
    <name type="synonym">Pyrophorus luminosus</name>
    <dbReference type="NCBI Taxonomy" id="2038154"/>
    <lineage>
        <taxon>Eukaryota</taxon>
        <taxon>Metazoa</taxon>
        <taxon>Ecdysozoa</taxon>
        <taxon>Arthropoda</taxon>
        <taxon>Hexapoda</taxon>
        <taxon>Insecta</taxon>
        <taxon>Pterygota</taxon>
        <taxon>Neoptera</taxon>
        <taxon>Endopterygota</taxon>
        <taxon>Coleoptera</taxon>
        <taxon>Polyphaga</taxon>
        <taxon>Elateriformia</taxon>
        <taxon>Elateroidea</taxon>
        <taxon>Elateridae</taxon>
        <taxon>Agrypninae</taxon>
        <taxon>Pyrophorini</taxon>
        <taxon>Ignelater</taxon>
    </lineage>
</organism>
<dbReference type="Proteomes" id="UP000801492">
    <property type="component" value="Unassembled WGS sequence"/>
</dbReference>
<dbReference type="PANTHER" id="PTHR16166:SF93">
    <property type="entry name" value="INTERMEMBRANE LIPID TRANSFER PROTEIN VPS13"/>
    <property type="match status" value="1"/>
</dbReference>
<evidence type="ECO:0000313" key="6">
    <source>
        <dbReference type="Proteomes" id="UP000801492"/>
    </source>
</evidence>
<proteinExistence type="inferred from homology"/>
<dbReference type="InterPro" id="IPR026847">
    <property type="entry name" value="VPS13"/>
</dbReference>
<name>A0A8K0FZ17_IGNLU</name>
<dbReference type="SUPFAM" id="SSF103473">
    <property type="entry name" value="MFS general substrate transporter"/>
    <property type="match status" value="1"/>
</dbReference>
<evidence type="ECO:0000259" key="4">
    <source>
        <dbReference type="Pfam" id="PF12624"/>
    </source>
</evidence>
<gene>
    <name evidence="5" type="ORF">ILUMI_26068</name>
</gene>
<dbReference type="GO" id="GO:0006623">
    <property type="term" value="P:protein targeting to vacuole"/>
    <property type="evidence" value="ECO:0007669"/>
    <property type="project" value="TreeGrafter"/>
</dbReference>